<dbReference type="Gene3D" id="4.10.240.10">
    <property type="entry name" value="Zn(2)-C6 fungal-type DNA-binding domain"/>
    <property type="match status" value="1"/>
</dbReference>
<feature type="domain" description="Zn(2)-C6 fungal-type" evidence="3">
    <location>
        <begin position="38"/>
        <end position="69"/>
    </location>
</feature>
<evidence type="ECO:0000313" key="5">
    <source>
        <dbReference type="Proteomes" id="UP000193498"/>
    </source>
</evidence>
<dbReference type="Proteomes" id="UP000193498">
    <property type="component" value="Unassembled WGS sequence"/>
</dbReference>
<keyword evidence="1" id="KW-0479">Metal-binding</keyword>
<dbReference type="GO" id="GO:0008270">
    <property type="term" value="F:zinc ion binding"/>
    <property type="evidence" value="ECO:0007669"/>
    <property type="project" value="InterPro"/>
</dbReference>
<dbReference type="PROSITE" id="PS50048">
    <property type="entry name" value="ZN2_CY6_FUNGAL_2"/>
    <property type="match status" value="1"/>
</dbReference>
<keyword evidence="5" id="KW-1185">Reference proteome</keyword>
<evidence type="ECO:0000259" key="3">
    <source>
        <dbReference type="PROSITE" id="PS50048"/>
    </source>
</evidence>
<dbReference type="Pfam" id="PF00172">
    <property type="entry name" value="Zn_clus"/>
    <property type="match status" value="1"/>
</dbReference>
<dbReference type="STRING" id="1314790.A0A1Y1XAH9"/>
<evidence type="ECO:0000256" key="2">
    <source>
        <dbReference type="ARBA" id="ARBA00023242"/>
    </source>
</evidence>
<dbReference type="InterPro" id="IPR036864">
    <property type="entry name" value="Zn2-C6_fun-type_DNA-bd_sf"/>
</dbReference>
<reference evidence="4 5" key="1">
    <citation type="submission" date="2016-07" db="EMBL/GenBank/DDBJ databases">
        <title>Pervasive Adenine N6-methylation of Active Genes in Fungi.</title>
        <authorList>
            <consortium name="DOE Joint Genome Institute"/>
            <person name="Mondo S.J."/>
            <person name="Dannebaum R.O."/>
            <person name="Kuo R.C."/>
            <person name="Labutti K."/>
            <person name="Haridas S."/>
            <person name="Kuo A."/>
            <person name="Salamov A."/>
            <person name="Ahrendt S.R."/>
            <person name="Lipzen A."/>
            <person name="Sullivan W."/>
            <person name="Andreopoulos W.B."/>
            <person name="Clum A."/>
            <person name="Lindquist E."/>
            <person name="Daum C."/>
            <person name="Ramamoorthy G.K."/>
            <person name="Gryganskyi A."/>
            <person name="Culley D."/>
            <person name="Magnuson J.K."/>
            <person name="James T.Y."/>
            <person name="O'Malley M.A."/>
            <person name="Stajich J.E."/>
            <person name="Spatafora J.W."/>
            <person name="Visel A."/>
            <person name="Grigoriev I.V."/>
        </authorList>
    </citation>
    <scope>NUCLEOTIDE SEQUENCE [LARGE SCALE GENOMIC DNA]</scope>
    <source>
        <strain evidence="4 5">CBS 931.73</strain>
    </source>
</reference>
<dbReference type="GO" id="GO:0000981">
    <property type="term" value="F:DNA-binding transcription factor activity, RNA polymerase II-specific"/>
    <property type="evidence" value="ECO:0007669"/>
    <property type="project" value="InterPro"/>
</dbReference>
<protein>
    <recommendedName>
        <fullName evidence="3">Zn(2)-C6 fungal-type domain-containing protein</fullName>
    </recommendedName>
</protein>
<dbReference type="InParanoid" id="A0A1Y1XAH9"/>
<proteinExistence type="predicted"/>
<dbReference type="CDD" id="cd00067">
    <property type="entry name" value="GAL4"/>
    <property type="match status" value="1"/>
</dbReference>
<dbReference type="SUPFAM" id="SSF57701">
    <property type="entry name" value="Zn2/Cys6 DNA-binding domain"/>
    <property type="match status" value="1"/>
</dbReference>
<dbReference type="InterPro" id="IPR050335">
    <property type="entry name" value="ERT1_acuK_gluconeogen_tf"/>
</dbReference>
<evidence type="ECO:0000313" key="4">
    <source>
        <dbReference type="EMBL" id="ORX82748.1"/>
    </source>
</evidence>
<evidence type="ECO:0000256" key="1">
    <source>
        <dbReference type="ARBA" id="ARBA00022723"/>
    </source>
</evidence>
<dbReference type="SMART" id="SM00066">
    <property type="entry name" value="GAL4"/>
    <property type="match status" value="1"/>
</dbReference>
<sequence length="225" mass="25329">MSGTNAKKLNQNFAIFPADPSSEKKWSCIAKRRQVKNACINCQRACKKCDEGRPCQRCIKYGLTDTCRNSLRKDRRRRPIFDTNHYSSLSGPPRFTIIATGNPLYYPEESLQDLTQQADPALGHEALAWTPPPSPGVNPEITAQMHFNLGSRPSSNTKMTLPSPQVSPKMAEFDRTLWLKRFGGFKQPTLATAHQFPPELGPKLPPIKHFHKPLPSIKEILHLSN</sequence>
<gene>
    <name evidence="4" type="ORF">K493DRAFT_388490</name>
</gene>
<keyword evidence="2" id="KW-0539">Nucleus</keyword>
<organism evidence="4 5">
    <name type="scientific">Basidiobolus meristosporus CBS 931.73</name>
    <dbReference type="NCBI Taxonomy" id="1314790"/>
    <lineage>
        <taxon>Eukaryota</taxon>
        <taxon>Fungi</taxon>
        <taxon>Fungi incertae sedis</taxon>
        <taxon>Zoopagomycota</taxon>
        <taxon>Entomophthoromycotina</taxon>
        <taxon>Basidiobolomycetes</taxon>
        <taxon>Basidiobolales</taxon>
        <taxon>Basidiobolaceae</taxon>
        <taxon>Basidiobolus</taxon>
    </lineage>
</organism>
<dbReference type="PANTHER" id="PTHR47659">
    <property type="entry name" value="ZN(II)2CYS6 TRANSCRIPTION FACTOR (EUROFUNG)-RELATED"/>
    <property type="match status" value="1"/>
</dbReference>
<dbReference type="AlphaFoldDB" id="A0A1Y1XAH9"/>
<dbReference type="OrthoDB" id="5575144at2759"/>
<accession>A0A1Y1XAH9</accession>
<name>A0A1Y1XAH9_9FUNG</name>
<dbReference type="EMBL" id="MCFE01000661">
    <property type="protein sequence ID" value="ORX82748.1"/>
    <property type="molecule type" value="Genomic_DNA"/>
</dbReference>
<dbReference type="InterPro" id="IPR001138">
    <property type="entry name" value="Zn2Cys6_DnaBD"/>
</dbReference>
<comment type="caution">
    <text evidence="4">The sequence shown here is derived from an EMBL/GenBank/DDBJ whole genome shotgun (WGS) entry which is preliminary data.</text>
</comment>
<dbReference type="PANTHER" id="PTHR47659:SF7">
    <property type="entry name" value="FUNGAL TRANSCRIPTIONAL REGULATORY PROTEIN, N-TERMINAL DOMAIN-CONTAINING PROTEIN"/>
    <property type="match status" value="1"/>
</dbReference>